<gene>
    <name evidence="2" type="ORF">Atai01_14660</name>
</gene>
<dbReference type="Proteomes" id="UP001165136">
    <property type="component" value="Unassembled WGS sequence"/>
</dbReference>
<organism evidence="2 3">
    <name type="scientific">Amycolatopsis taiwanensis</name>
    <dbReference type="NCBI Taxonomy" id="342230"/>
    <lineage>
        <taxon>Bacteria</taxon>
        <taxon>Bacillati</taxon>
        <taxon>Actinomycetota</taxon>
        <taxon>Actinomycetes</taxon>
        <taxon>Pseudonocardiales</taxon>
        <taxon>Pseudonocardiaceae</taxon>
        <taxon>Amycolatopsis</taxon>
    </lineage>
</organism>
<name>A0A9W6QZE7_9PSEU</name>
<proteinExistence type="predicted"/>
<feature type="region of interest" description="Disordered" evidence="1">
    <location>
        <begin position="58"/>
        <end position="77"/>
    </location>
</feature>
<evidence type="ECO:0000256" key="1">
    <source>
        <dbReference type="SAM" id="MobiDB-lite"/>
    </source>
</evidence>
<dbReference type="EMBL" id="BSTI01000003">
    <property type="protein sequence ID" value="GLY64847.1"/>
    <property type="molecule type" value="Genomic_DNA"/>
</dbReference>
<evidence type="ECO:0000313" key="2">
    <source>
        <dbReference type="EMBL" id="GLY64847.1"/>
    </source>
</evidence>
<protein>
    <submittedName>
        <fullName evidence="2">Uncharacterized protein</fullName>
    </submittedName>
</protein>
<keyword evidence="3" id="KW-1185">Reference proteome</keyword>
<evidence type="ECO:0000313" key="3">
    <source>
        <dbReference type="Proteomes" id="UP001165136"/>
    </source>
</evidence>
<sequence length="77" mass="8417">MPQATADGDALPWMGSQRIPDDRFHVVTSIEADQAGLDAHAMFGELGQSRLDRLDHRLGIPRPGHSTRIKPDDEDAG</sequence>
<comment type="caution">
    <text evidence="2">The sequence shown here is derived from an EMBL/GenBank/DDBJ whole genome shotgun (WGS) entry which is preliminary data.</text>
</comment>
<dbReference type="AlphaFoldDB" id="A0A9W6QZE7"/>
<accession>A0A9W6QZE7</accession>
<reference evidence="2" key="1">
    <citation type="submission" date="2023-03" db="EMBL/GenBank/DDBJ databases">
        <title>Amycolatopsis taiwanensis NBRC 103393.</title>
        <authorList>
            <person name="Ichikawa N."/>
            <person name="Sato H."/>
            <person name="Tonouchi N."/>
        </authorList>
    </citation>
    <scope>NUCLEOTIDE SEQUENCE</scope>
    <source>
        <strain evidence="2">NBRC 103393</strain>
    </source>
</reference>